<dbReference type="Proteomes" id="UP000192277">
    <property type="component" value="Unassembled WGS sequence"/>
</dbReference>
<dbReference type="GO" id="GO:0016787">
    <property type="term" value="F:hydrolase activity"/>
    <property type="evidence" value="ECO:0007669"/>
    <property type="project" value="UniProtKB-KW"/>
</dbReference>
<reference evidence="2 3" key="1">
    <citation type="submission" date="2016-04" db="EMBL/GenBank/DDBJ databases">
        <authorList>
            <person name="Chen L."/>
            <person name="Zhuang W."/>
            <person name="Wang G."/>
        </authorList>
    </citation>
    <scope>NUCLEOTIDE SEQUENCE [LARGE SCALE GENOMIC DNA]</scope>
    <source>
        <strain evidence="3">GR20</strain>
    </source>
</reference>
<protein>
    <submittedName>
        <fullName evidence="2">Alpha/beta hydrolase</fullName>
    </submittedName>
</protein>
<organism evidence="2 3">
    <name type="scientific">Niastella koreensis</name>
    <dbReference type="NCBI Taxonomy" id="354356"/>
    <lineage>
        <taxon>Bacteria</taxon>
        <taxon>Pseudomonadati</taxon>
        <taxon>Bacteroidota</taxon>
        <taxon>Chitinophagia</taxon>
        <taxon>Chitinophagales</taxon>
        <taxon>Chitinophagaceae</taxon>
        <taxon>Niastella</taxon>
    </lineage>
</organism>
<dbReference type="RefSeq" id="WP_014218981.1">
    <property type="nucleotide sequence ID" value="NZ_LWBO01000034.1"/>
</dbReference>
<dbReference type="PANTHER" id="PTHR43798">
    <property type="entry name" value="MONOACYLGLYCEROL LIPASE"/>
    <property type="match status" value="1"/>
</dbReference>
<sequence>MQHLLLLHGALGSKDQFQSLIPLLKDTFQVHTFNLHGHGGHSLPESSFSIELFSEQVARYIQDMNIGKANVFGYSMGGYIGMYLAKQMPDKVNKIVTLATKFYWDEKTASKEVKHLDGKIIQEKLPAFAEQLQQRHAPTNWLTILDKTTELLINLGKNNTLQLEDYTSITTPSVVLLGDRDKMVTLEETLAVYKQLPNAQFGVLPGTPHIFEQVNLSLLAYLIKGFMK</sequence>
<dbReference type="Gene3D" id="3.40.50.1820">
    <property type="entry name" value="alpha/beta hydrolase"/>
    <property type="match status" value="1"/>
</dbReference>
<dbReference type="EMBL" id="LWBO01000034">
    <property type="protein sequence ID" value="OQP43980.1"/>
    <property type="molecule type" value="Genomic_DNA"/>
</dbReference>
<gene>
    <name evidence="2" type="ORF">A4D02_10930</name>
</gene>
<comment type="caution">
    <text evidence="2">The sequence shown here is derived from an EMBL/GenBank/DDBJ whole genome shotgun (WGS) entry which is preliminary data.</text>
</comment>
<dbReference type="InterPro" id="IPR000073">
    <property type="entry name" value="AB_hydrolase_1"/>
</dbReference>
<dbReference type="InterPro" id="IPR050266">
    <property type="entry name" value="AB_hydrolase_sf"/>
</dbReference>
<evidence type="ECO:0000259" key="1">
    <source>
        <dbReference type="Pfam" id="PF00561"/>
    </source>
</evidence>
<name>A0ABX3NRV0_9BACT</name>
<feature type="domain" description="AB hydrolase-1" evidence="1">
    <location>
        <begin position="3"/>
        <end position="102"/>
    </location>
</feature>
<keyword evidence="3" id="KW-1185">Reference proteome</keyword>
<evidence type="ECO:0000313" key="2">
    <source>
        <dbReference type="EMBL" id="OQP43980.1"/>
    </source>
</evidence>
<proteinExistence type="predicted"/>
<dbReference type="InterPro" id="IPR029058">
    <property type="entry name" value="AB_hydrolase_fold"/>
</dbReference>
<dbReference type="Pfam" id="PF00561">
    <property type="entry name" value="Abhydrolase_1"/>
    <property type="match status" value="1"/>
</dbReference>
<dbReference type="SUPFAM" id="SSF53474">
    <property type="entry name" value="alpha/beta-Hydrolases"/>
    <property type="match status" value="1"/>
</dbReference>
<evidence type="ECO:0000313" key="3">
    <source>
        <dbReference type="Proteomes" id="UP000192277"/>
    </source>
</evidence>
<keyword evidence="2" id="KW-0378">Hydrolase</keyword>
<accession>A0ABX3NRV0</accession>